<comment type="cofactor">
    <cofactor evidence="4">
        <name>Mg(2+)</name>
        <dbReference type="ChEBI" id="CHEBI:18420"/>
    </cofactor>
</comment>
<keyword evidence="2 4" id="KW-0547">Nucleotide-binding</keyword>
<evidence type="ECO:0000256" key="2">
    <source>
        <dbReference type="ARBA" id="ARBA00022741"/>
    </source>
</evidence>
<accession>A0ABW5WVS8</accession>
<dbReference type="Proteomes" id="UP001597519">
    <property type="component" value="Unassembled WGS sequence"/>
</dbReference>
<dbReference type="Gene3D" id="3.40.50.10420">
    <property type="entry name" value="NagB/RpiA/CoA transferase-like"/>
    <property type="match status" value="1"/>
</dbReference>
<evidence type="ECO:0000313" key="6">
    <source>
        <dbReference type="Proteomes" id="UP001597519"/>
    </source>
</evidence>
<organism evidence="5 6">
    <name type="scientific">Corticicoccus populi</name>
    <dbReference type="NCBI Taxonomy" id="1812821"/>
    <lineage>
        <taxon>Bacteria</taxon>
        <taxon>Bacillati</taxon>
        <taxon>Bacillota</taxon>
        <taxon>Bacilli</taxon>
        <taxon>Bacillales</taxon>
        <taxon>Staphylococcaceae</taxon>
        <taxon>Corticicoccus</taxon>
    </lineage>
</organism>
<evidence type="ECO:0000256" key="3">
    <source>
        <dbReference type="ARBA" id="ARBA00022840"/>
    </source>
</evidence>
<keyword evidence="6" id="KW-1185">Reference proteome</keyword>
<dbReference type="GO" id="GO:0030272">
    <property type="term" value="F:5-formyltetrahydrofolate cyclo-ligase activity"/>
    <property type="evidence" value="ECO:0007669"/>
    <property type="project" value="UniProtKB-EC"/>
</dbReference>
<keyword evidence="3 4" id="KW-0067">ATP-binding</keyword>
<dbReference type="SUPFAM" id="SSF100950">
    <property type="entry name" value="NagB/RpiA/CoA transferase-like"/>
    <property type="match status" value="1"/>
</dbReference>
<dbReference type="InterPro" id="IPR002698">
    <property type="entry name" value="FTHF_cligase"/>
</dbReference>
<gene>
    <name evidence="5" type="ORF">ACFSX4_03085</name>
</gene>
<dbReference type="EC" id="6.3.3.2" evidence="4"/>
<comment type="caution">
    <text evidence="5">The sequence shown here is derived from an EMBL/GenBank/DDBJ whole genome shotgun (WGS) entry which is preliminary data.</text>
</comment>
<proteinExistence type="inferred from homology"/>
<name>A0ABW5WVS8_9STAP</name>
<dbReference type="Pfam" id="PF01812">
    <property type="entry name" value="5-FTHF_cyc-lig"/>
    <property type="match status" value="1"/>
</dbReference>
<dbReference type="RefSeq" id="WP_377771432.1">
    <property type="nucleotide sequence ID" value="NZ_JBHUOQ010000001.1"/>
</dbReference>
<evidence type="ECO:0000256" key="4">
    <source>
        <dbReference type="RuleBase" id="RU361279"/>
    </source>
</evidence>
<keyword evidence="4" id="KW-0479">Metal-binding</keyword>
<dbReference type="InterPro" id="IPR024185">
    <property type="entry name" value="FTHF_cligase-like_sf"/>
</dbReference>
<dbReference type="EMBL" id="JBHUOQ010000001">
    <property type="protein sequence ID" value="MFD2829436.1"/>
    <property type="molecule type" value="Genomic_DNA"/>
</dbReference>
<comment type="catalytic activity">
    <reaction evidence="4">
        <text>(6S)-5-formyl-5,6,7,8-tetrahydrofolate + ATP = (6R)-5,10-methenyltetrahydrofolate + ADP + phosphate</text>
        <dbReference type="Rhea" id="RHEA:10488"/>
        <dbReference type="ChEBI" id="CHEBI:30616"/>
        <dbReference type="ChEBI" id="CHEBI:43474"/>
        <dbReference type="ChEBI" id="CHEBI:57455"/>
        <dbReference type="ChEBI" id="CHEBI:57457"/>
        <dbReference type="ChEBI" id="CHEBI:456216"/>
        <dbReference type="EC" id="6.3.3.2"/>
    </reaction>
</comment>
<evidence type="ECO:0000256" key="1">
    <source>
        <dbReference type="ARBA" id="ARBA00010638"/>
    </source>
</evidence>
<dbReference type="NCBIfam" id="TIGR02727">
    <property type="entry name" value="MTHFS_bact"/>
    <property type="match status" value="1"/>
</dbReference>
<reference evidence="6" key="1">
    <citation type="journal article" date="2019" name="Int. J. Syst. Evol. Microbiol.">
        <title>The Global Catalogue of Microorganisms (GCM) 10K type strain sequencing project: providing services to taxonomists for standard genome sequencing and annotation.</title>
        <authorList>
            <consortium name="The Broad Institute Genomics Platform"/>
            <consortium name="The Broad Institute Genome Sequencing Center for Infectious Disease"/>
            <person name="Wu L."/>
            <person name="Ma J."/>
        </authorList>
    </citation>
    <scope>NUCLEOTIDE SEQUENCE [LARGE SCALE GENOMIC DNA]</scope>
    <source>
        <strain evidence="6">KCTC 33575</strain>
    </source>
</reference>
<protein>
    <recommendedName>
        <fullName evidence="4">5-formyltetrahydrofolate cyclo-ligase</fullName>
        <ecNumber evidence="4">6.3.3.2</ecNumber>
    </recommendedName>
</protein>
<keyword evidence="5" id="KW-0436">Ligase</keyword>
<dbReference type="InterPro" id="IPR037171">
    <property type="entry name" value="NagB/RpiA_transferase-like"/>
</dbReference>
<keyword evidence="4" id="KW-0460">Magnesium</keyword>
<dbReference type="PANTHER" id="PTHR23407:SF1">
    <property type="entry name" value="5-FORMYLTETRAHYDROFOLATE CYCLO-LIGASE"/>
    <property type="match status" value="1"/>
</dbReference>
<comment type="similarity">
    <text evidence="1 4">Belongs to the 5-formyltetrahydrofolate cyclo-ligase family.</text>
</comment>
<dbReference type="PIRSF" id="PIRSF006806">
    <property type="entry name" value="FTHF_cligase"/>
    <property type="match status" value="1"/>
</dbReference>
<dbReference type="PANTHER" id="PTHR23407">
    <property type="entry name" value="ATPASE INHIBITOR/5-FORMYLTETRAHYDROFOLATE CYCLO-LIGASE"/>
    <property type="match status" value="1"/>
</dbReference>
<evidence type="ECO:0000313" key="5">
    <source>
        <dbReference type="EMBL" id="MFD2829436.1"/>
    </source>
</evidence>
<sequence length="189" mass="21480">MSKQSLRKEMMKRLNTLDPSYKNSESQILYEKFLEYIKIHNINSVGVVLSMPHELNTDPLISMLLEAGVEVYNPICDYDEKTMEFHPFISFDDLKADSKNIRVPEISNRAVQPELIIVPGLIFSHDGYRIGYGGGFYDRYLAGFNGNTVSLIFNEQIGETAREPHDIAVDVIITPTQTIAAEAGWKYDK</sequence>